<keyword evidence="3" id="KW-1185">Reference proteome</keyword>
<dbReference type="GO" id="GO:0016740">
    <property type="term" value="F:transferase activity"/>
    <property type="evidence" value="ECO:0007669"/>
    <property type="project" value="UniProtKB-KW"/>
</dbReference>
<evidence type="ECO:0000313" key="2">
    <source>
        <dbReference type="EMBL" id="KAL3351414.1"/>
    </source>
</evidence>
<dbReference type="Proteomes" id="UP001627284">
    <property type="component" value="Unassembled WGS sequence"/>
</dbReference>
<accession>A0ABD2T5C1</accession>
<organism evidence="2 3">
    <name type="scientific">Solanum stoloniferum</name>
    <dbReference type="NCBI Taxonomy" id="62892"/>
    <lineage>
        <taxon>Eukaryota</taxon>
        <taxon>Viridiplantae</taxon>
        <taxon>Streptophyta</taxon>
        <taxon>Embryophyta</taxon>
        <taxon>Tracheophyta</taxon>
        <taxon>Spermatophyta</taxon>
        <taxon>Magnoliopsida</taxon>
        <taxon>eudicotyledons</taxon>
        <taxon>Gunneridae</taxon>
        <taxon>Pentapetalae</taxon>
        <taxon>asterids</taxon>
        <taxon>lamiids</taxon>
        <taxon>Solanales</taxon>
        <taxon>Solanaceae</taxon>
        <taxon>Solanoideae</taxon>
        <taxon>Solaneae</taxon>
        <taxon>Solanum</taxon>
    </lineage>
</organism>
<name>A0ABD2T5C1_9SOLN</name>
<dbReference type="EMBL" id="JBJKTR010000012">
    <property type="protein sequence ID" value="KAL3351414.1"/>
    <property type="molecule type" value="Genomic_DNA"/>
</dbReference>
<evidence type="ECO:0000313" key="3">
    <source>
        <dbReference type="Proteomes" id="UP001627284"/>
    </source>
</evidence>
<comment type="caution">
    <text evidence="2">The sequence shown here is derived from an EMBL/GenBank/DDBJ whole genome shotgun (WGS) entry which is preliminary data.</text>
</comment>
<dbReference type="AlphaFoldDB" id="A0ABD2T5C1"/>
<proteinExistence type="predicted"/>
<keyword evidence="1" id="KW-0808">Transferase</keyword>
<dbReference type="InterPro" id="IPR051283">
    <property type="entry name" value="Sec_Metabolite_Acyltrans"/>
</dbReference>
<feature type="non-terminal residue" evidence="2">
    <location>
        <position position="1"/>
    </location>
</feature>
<gene>
    <name evidence="2" type="ORF">AABB24_019816</name>
</gene>
<evidence type="ECO:0000256" key="1">
    <source>
        <dbReference type="ARBA" id="ARBA00022679"/>
    </source>
</evidence>
<dbReference type="PANTHER" id="PTHR31896:SF43">
    <property type="entry name" value="PROTEIN ENHANCED PSEUDOMONAS SUSCEPTIBILITY 1"/>
    <property type="match status" value="1"/>
</dbReference>
<evidence type="ECO:0008006" key="4">
    <source>
        <dbReference type="Google" id="ProtNLM"/>
    </source>
</evidence>
<dbReference type="PANTHER" id="PTHR31896">
    <property type="entry name" value="FAMILY REGULATORY PROTEIN, PUTATIVE (AFU_ORTHOLOGUE AFUA_3G14730)-RELATED"/>
    <property type="match status" value="1"/>
</dbReference>
<sequence length="466" mass="52246">QTFHSTYSLEKKMEEIQIISTCLVRASSNSNNGNKHISQNIDMTPWDLQFLLVGTIQKGLLFKKPTPQQQNNLVKSLDSLSLVDHLKASFSRTLDFFPPLAGRFSTTKNPNDNTMTSFSITCNNSGAEFIHAIAPELTVKEILESSYVPTIVHSLFPLNKVRNMQCVTKPLLGVQVTELVDGYFIGCSMSHSLGDGTCFWHFFNSWSEITRGSELISRFPALERWFPQNTNPPIYFPLELDDEKLYECIAMPILKERIFHLSKENVCELKAKANSEMGTKSISSLQAFLAHLWRSVTRCNCVNANEEVTLNIIVGTRTRLNPPLPQEYWGNAAIFKPIKVKAGELLENRLGFAALEINKVVVSQNYEEVIDSYKGWVEKPVMLSKRARAMANNLSISSSPRFSIYSCDFGWGKPVAVRSGMANKGNGKVTLFPGVEEGSVDIEVCVVPSTLLAMENDEEFMEFVTV</sequence>
<dbReference type="Gene3D" id="3.30.559.10">
    <property type="entry name" value="Chloramphenicol acetyltransferase-like domain"/>
    <property type="match status" value="2"/>
</dbReference>
<protein>
    <recommendedName>
        <fullName evidence="4">HXXXD-type acyl-transferase family protein</fullName>
    </recommendedName>
</protein>
<reference evidence="2 3" key="1">
    <citation type="submission" date="2024-05" db="EMBL/GenBank/DDBJ databases">
        <title>De novo assembly of an allotetraploid wild potato.</title>
        <authorList>
            <person name="Hosaka A.J."/>
        </authorList>
    </citation>
    <scope>NUCLEOTIDE SEQUENCE [LARGE SCALE GENOMIC DNA]</scope>
    <source>
        <tissue evidence="2">Young leaves</tissue>
    </source>
</reference>
<dbReference type="Pfam" id="PF02458">
    <property type="entry name" value="Transferase"/>
    <property type="match status" value="1"/>
</dbReference>
<dbReference type="InterPro" id="IPR023213">
    <property type="entry name" value="CAT-like_dom_sf"/>
</dbReference>